<comment type="caution">
    <text evidence="1">The sequence shown here is derived from an EMBL/GenBank/DDBJ whole genome shotgun (WGS) entry which is preliminary data.</text>
</comment>
<name>A0ACC2EWH3_DIPCM</name>
<sequence>MSYSRRQLIKILFEKIFGRRLMKTKIIKPCGKMTEKNVKHRLSKKRRKVSNHCESGGAVASLITSSSHKRRIGLVSSLRFTNSVQRTTAVTKNLITKDVIPNLRATCSEADMQLSNSTQTVGAAIEREMIGEHDEQASIAIPEAELANMEVLSDFVTEEASNGKISDYTVPLRNHEAAAPSVICPSLLETIFSPVFQLFKGTAGEGSASCTSTVEQVEGPDDGIDSAGPTTTEMNTTSAQESKSVSSSCCVTKATANTTVEAAVSMFRVVSAAAFSLSGELNLTSPDDGVLVCQSTAHVGDECLEWMQMDHRPLDETTQAYDHSEEEEMLDTDPASLFLSIQHAKPLHCEDSEGCKEAGEPEDNDEHNDFDPYLFIKHLPDLSEVVSTSRPSLLPRQTRRCPPITLVLDLDETLVHSTLEYCEDADFTFPVHFNLQEHTVYVRCRPYLQVFMERVAQLFEIIVFTASQSIYAEQLLNILDPKRKLIRHRVFRDSCVFVEGNYLKDLTILGRDLSKVAIVDNSPQAFGFQVDNGIPIESWFDDRSDCALAMLLPFLETLVGVDDVRPIIAKKYNLRNKIASALQVPAIASREFLERPCAKVC</sequence>
<gene>
    <name evidence="1" type="ORF">O6H91_01G136500</name>
</gene>
<proteinExistence type="predicted"/>
<dbReference type="EMBL" id="CM055092">
    <property type="protein sequence ID" value="KAJ7570849.1"/>
    <property type="molecule type" value="Genomic_DNA"/>
</dbReference>
<evidence type="ECO:0000313" key="1">
    <source>
        <dbReference type="EMBL" id="KAJ7570849.1"/>
    </source>
</evidence>
<keyword evidence="2" id="KW-1185">Reference proteome</keyword>
<dbReference type="Proteomes" id="UP001162992">
    <property type="component" value="Chromosome 1"/>
</dbReference>
<protein>
    <submittedName>
        <fullName evidence="1">Uncharacterized protein</fullName>
    </submittedName>
</protein>
<reference evidence="2" key="1">
    <citation type="journal article" date="2024" name="Proc. Natl. Acad. Sci. U.S.A.">
        <title>Extraordinary preservation of gene collinearity over three hundred million years revealed in homosporous lycophytes.</title>
        <authorList>
            <person name="Li C."/>
            <person name="Wickell D."/>
            <person name="Kuo L.Y."/>
            <person name="Chen X."/>
            <person name="Nie B."/>
            <person name="Liao X."/>
            <person name="Peng D."/>
            <person name="Ji J."/>
            <person name="Jenkins J."/>
            <person name="Williams M."/>
            <person name="Shu S."/>
            <person name="Plott C."/>
            <person name="Barry K."/>
            <person name="Rajasekar S."/>
            <person name="Grimwood J."/>
            <person name="Han X."/>
            <person name="Sun S."/>
            <person name="Hou Z."/>
            <person name="He W."/>
            <person name="Dai G."/>
            <person name="Sun C."/>
            <person name="Schmutz J."/>
            <person name="Leebens-Mack J.H."/>
            <person name="Li F.W."/>
            <person name="Wang L."/>
        </authorList>
    </citation>
    <scope>NUCLEOTIDE SEQUENCE [LARGE SCALE GENOMIC DNA]</scope>
    <source>
        <strain evidence="2">cv. PW_Plant_1</strain>
    </source>
</reference>
<accession>A0ACC2EWH3</accession>
<evidence type="ECO:0000313" key="2">
    <source>
        <dbReference type="Proteomes" id="UP001162992"/>
    </source>
</evidence>
<organism evidence="1 2">
    <name type="scientific">Diphasiastrum complanatum</name>
    <name type="common">Issler's clubmoss</name>
    <name type="synonym">Lycopodium complanatum</name>
    <dbReference type="NCBI Taxonomy" id="34168"/>
    <lineage>
        <taxon>Eukaryota</taxon>
        <taxon>Viridiplantae</taxon>
        <taxon>Streptophyta</taxon>
        <taxon>Embryophyta</taxon>
        <taxon>Tracheophyta</taxon>
        <taxon>Lycopodiopsida</taxon>
        <taxon>Lycopodiales</taxon>
        <taxon>Lycopodiaceae</taxon>
        <taxon>Lycopodioideae</taxon>
        <taxon>Diphasiastrum</taxon>
    </lineage>
</organism>